<dbReference type="AlphaFoldDB" id="A0A9R1XUY2"/>
<gene>
    <name evidence="1" type="ORF">LSAT_V11C100035330</name>
</gene>
<sequence>MKIIVDNANDNEHQSKWADFNPNAYFASSMKASPYGYPGMRPTRFMESQIIMPFGQYIAQILNLNIFYNGYLCNGVDENAVGA</sequence>
<reference evidence="1 2" key="1">
    <citation type="journal article" date="2017" name="Nat. Commun.">
        <title>Genome assembly with in vitro proximity ligation data and whole-genome triplication in lettuce.</title>
        <authorList>
            <person name="Reyes-Chin-Wo S."/>
            <person name="Wang Z."/>
            <person name="Yang X."/>
            <person name="Kozik A."/>
            <person name="Arikit S."/>
            <person name="Song C."/>
            <person name="Xia L."/>
            <person name="Froenicke L."/>
            <person name="Lavelle D.O."/>
            <person name="Truco M.J."/>
            <person name="Xia R."/>
            <person name="Zhu S."/>
            <person name="Xu C."/>
            <person name="Xu H."/>
            <person name="Xu X."/>
            <person name="Cox K."/>
            <person name="Korf I."/>
            <person name="Meyers B.C."/>
            <person name="Michelmore R.W."/>
        </authorList>
    </citation>
    <scope>NUCLEOTIDE SEQUENCE [LARGE SCALE GENOMIC DNA]</scope>
    <source>
        <strain evidence="2">cv. Salinas</strain>
        <tissue evidence="1">Seedlings</tissue>
    </source>
</reference>
<dbReference type="Proteomes" id="UP000235145">
    <property type="component" value="Unassembled WGS sequence"/>
</dbReference>
<name>A0A9R1XUY2_LACSA</name>
<protein>
    <submittedName>
        <fullName evidence="1">Uncharacterized protein</fullName>
    </submittedName>
</protein>
<proteinExistence type="predicted"/>
<accession>A0A9R1XUY2</accession>
<evidence type="ECO:0000313" key="1">
    <source>
        <dbReference type="EMBL" id="KAJ0226776.1"/>
    </source>
</evidence>
<evidence type="ECO:0000313" key="2">
    <source>
        <dbReference type="Proteomes" id="UP000235145"/>
    </source>
</evidence>
<dbReference type="EMBL" id="NBSK02000001">
    <property type="protein sequence ID" value="KAJ0226776.1"/>
    <property type="molecule type" value="Genomic_DNA"/>
</dbReference>
<keyword evidence="2" id="KW-1185">Reference proteome</keyword>
<organism evidence="1 2">
    <name type="scientific">Lactuca sativa</name>
    <name type="common">Garden lettuce</name>
    <dbReference type="NCBI Taxonomy" id="4236"/>
    <lineage>
        <taxon>Eukaryota</taxon>
        <taxon>Viridiplantae</taxon>
        <taxon>Streptophyta</taxon>
        <taxon>Embryophyta</taxon>
        <taxon>Tracheophyta</taxon>
        <taxon>Spermatophyta</taxon>
        <taxon>Magnoliopsida</taxon>
        <taxon>eudicotyledons</taxon>
        <taxon>Gunneridae</taxon>
        <taxon>Pentapetalae</taxon>
        <taxon>asterids</taxon>
        <taxon>campanulids</taxon>
        <taxon>Asterales</taxon>
        <taxon>Asteraceae</taxon>
        <taxon>Cichorioideae</taxon>
        <taxon>Cichorieae</taxon>
        <taxon>Lactucinae</taxon>
        <taxon>Lactuca</taxon>
    </lineage>
</organism>
<comment type="caution">
    <text evidence="1">The sequence shown here is derived from an EMBL/GenBank/DDBJ whole genome shotgun (WGS) entry which is preliminary data.</text>
</comment>